<feature type="repeat" description="WD" evidence="3">
    <location>
        <begin position="231"/>
        <end position="265"/>
    </location>
</feature>
<dbReference type="InterPro" id="IPR015943">
    <property type="entry name" value="WD40/YVTN_repeat-like_dom_sf"/>
</dbReference>
<dbReference type="AlphaFoldDB" id="A0AA38ULC5"/>
<name>A0AA38ULC5_9AGAR</name>
<feature type="repeat" description="WD" evidence="3">
    <location>
        <begin position="360"/>
        <end position="394"/>
    </location>
</feature>
<organism evidence="5 6">
    <name type="scientific">Lentinula raphanica</name>
    <dbReference type="NCBI Taxonomy" id="153919"/>
    <lineage>
        <taxon>Eukaryota</taxon>
        <taxon>Fungi</taxon>
        <taxon>Dikarya</taxon>
        <taxon>Basidiomycota</taxon>
        <taxon>Agaricomycotina</taxon>
        <taxon>Agaricomycetes</taxon>
        <taxon>Agaricomycetidae</taxon>
        <taxon>Agaricales</taxon>
        <taxon>Marasmiineae</taxon>
        <taxon>Omphalotaceae</taxon>
        <taxon>Lentinula</taxon>
    </lineage>
</organism>
<dbReference type="InterPro" id="IPR001680">
    <property type="entry name" value="WD40_rpt"/>
</dbReference>
<dbReference type="PRINTS" id="PR00320">
    <property type="entry name" value="GPROTEINBRPT"/>
</dbReference>
<dbReference type="EMBL" id="MU805992">
    <property type="protein sequence ID" value="KAJ3842867.1"/>
    <property type="molecule type" value="Genomic_DNA"/>
</dbReference>
<evidence type="ECO:0000256" key="1">
    <source>
        <dbReference type="ARBA" id="ARBA00022574"/>
    </source>
</evidence>
<dbReference type="CDD" id="cd00200">
    <property type="entry name" value="WD40"/>
    <property type="match status" value="1"/>
</dbReference>
<sequence length="394" mass="42378">MSVVSPSNAAAQPSIPSGPGASSAGTSPMVEAHPSANNEEPDWFVVYNPDVEKVLDVKLDHTLKHESIVCCVRFSADGKLLATGCNHTAQIYDVETGRKVCVLVHESMGKHEDLYIRSVCFRPDGKYLATGAEDNQIRIWDIQRKKIRNIFDGYQQEIYSLDFSADGRLLVCGSGDKTARIWDMMVGTSKVLTINDAGVTSVAISPNVAAGSLDAVVRMWEVATGMLVERPRGHGDSVYSVAFTPDGKGLVGASLDKILNYWDVEALMTGGSGSVTQRQKEGASDGAAAGPNEPGESVVEGALGEEVQQSSRWKMDFVGHKAYAILSVALSHDGRWVASGSKDRTIHFWDSKTAVVQAMLHAHKNTVISVDLSPTTSMLATGSGDCQARIWSYN</sequence>
<dbReference type="Proteomes" id="UP001163846">
    <property type="component" value="Unassembled WGS sequence"/>
</dbReference>
<evidence type="ECO:0000256" key="2">
    <source>
        <dbReference type="ARBA" id="ARBA00022737"/>
    </source>
</evidence>
<evidence type="ECO:0000313" key="5">
    <source>
        <dbReference type="EMBL" id="KAJ3842867.1"/>
    </source>
</evidence>
<dbReference type="Gene3D" id="2.130.10.10">
    <property type="entry name" value="YVTN repeat-like/Quinoprotein amine dehydrogenase"/>
    <property type="match status" value="1"/>
</dbReference>
<accession>A0AA38ULC5</accession>
<evidence type="ECO:0000313" key="6">
    <source>
        <dbReference type="Proteomes" id="UP001163846"/>
    </source>
</evidence>
<keyword evidence="6" id="KW-1185">Reference proteome</keyword>
<evidence type="ECO:0000256" key="3">
    <source>
        <dbReference type="PROSITE-ProRule" id="PRU00221"/>
    </source>
</evidence>
<dbReference type="PANTHER" id="PTHR19848:SF8">
    <property type="entry name" value="F-BOX AND WD REPEAT DOMAIN CONTAINING 7"/>
    <property type="match status" value="1"/>
</dbReference>
<dbReference type="Pfam" id="PF00400">
    <property type="entry name" value="WD40"/>
    <property type="match status" value="7"/>
</dbReference>
<dbReference type="PROSITE" id="PS50082">
    <property type="entry name" value="WD_REPEATS_2"/>
    <property type="match status" value="6"/>
</dbReference>
<reference evidence="5" key="1">
    <citation type="submission" date="2022-08" db="EMBL/GenBank/DDBJ databases">
        <authorList>
            <consortium name="DOE Joint Genome Institute"/>
            <person name="Min B."/>
            <person name="Riley R."/>
            <person name="Sierra-Patev S."/>
            <person name="Naranjo-Ortiz M."/>
            <person name="Looney B."/>
            <person name="Konkel Z."/>
            <person name="Slot J.C."/>
            <person name="Sakamoto Y."/>
            <person name="Steenwyk J.L."/>
            <person name="Rokas A."/>
            <person name="Carro J."/>
            <person name="Camarero S."/>
            <person name="Ferreira P."/>
            <person name="Molpeceres G."/>
            <person name="Ruiz-Duenas F.J."/>
            <person name="Serrano A."/>
            <person name="Henrissat B."/>
            <person name="Drula E."/>
            <person name="Hughes K.W."/>
            <person name="Mata J.L."/>
            <person name="Ishikawa N.K."/>
            <person name="Vargas-Isla R."/>
            <person name="Ushijima S."/>
            <person name="Smith C.A."/>
            <person name="Ahrendt S."/>
            <person name="Andreopoulos W."/>
            <person name="He G."/>
            <person name="Labutti K."/>
            <person name="Lipzen A."/>
            <person name="Ng V."/>
            <person name="Sandor L."/>
            <person name="Barry K."/>
            <person name="Martinez A.T."/>
            <person name="Xiao Y."/>
            <person name="Gibbons J.G."/>
            <person name="Terashima K."/>
            <person name="Hibbett D.S."/>
            <person name="Grigoriev I.V."/>
        </authorList>
    </citation>
    <scope>NUCLEOTIDE SEQUENCE</scope>
    <source>
        <strain evidence="5">TFB9207</strain>
    </source>
</reference>
<dbReference type="SUPFAM" id="SSF50978">
    <property type="entry name" value="WD40 repeat-like"/>
    <property type="match status" value="1"/>
</dbReference>
<feature type="repeat" description="WD" evidence="3">
    <location>
        <begin position="192"/>
        <end position="230"/>
    </location>
</feature>
<keyword evidence="1 3" id="KW-0853">WD repeat</keyword>
<protein>
    <submittedName>
        <fullName evidence="5">Transcriptional repressor rco-1</fullName>
    </submittedName>
</protein>
<feature type="repeat" description="WD" evidence="3">
    <location>
        <begin position="116"/>
        <end position="150"/>
    </location>
</feature>
<dbReference type="PROSITE" id="PS00678">
    <property type="entry name" value="WD_REPEATS_1"/>
    <property type="match status" value="2"/>
</dbReference>
<feature type="compositionally biased region" description="Low complexity" evidence="4">
    <location>
        <begin position="9"/>
        <end position="28"/>
    </location>
</feature>
<dbReference type="InterPro" id="IPR036322">
    <property type="entry name" value="WD40_repeat_dom_sf"/>
</dbReference>
<dbReference type="PROSITE" id="PS50294">
    <property type="entry name" value="WD_REPEATS_REGION"/>
    <property type="match status" value="5"/>
</dbReference>
<feature type="region of interest" description="Disordered" evidence="4">
    <location>
        <begin position="274"/>
        <end position="296"/>
    </location>
</feature>
<dbReference type="SMART" id="SM00320">
    <property type="entry name" value="WD40"/>
    <property type="match status" value="7"/>
</dbReference>
<feature type="region of interest" description="Disordered" evidence="4">
    <location>
        <begin position="1"/>
        <end position="36"/>
    </location>
</feature>
<gene>
    <name evidence="5" type="ORF">F5878DRAFT_351442</name>
</gene>
<dbReference type="InterPro" id="IPR020472">
    <property type="entry name" value="WD40_PAC1"/>
</dbReference>
<proteinExistence type="predicted"/>
<feature type="repeat" description="WD" evidence="3">
    <location>
        <begin position="151"/>
        <end position="184"/>
    </location>
</feature>
<dbReference type="PANTHER" id="PTHR19848">
    <property type="entry name" value="WD40 REPEAT PROTEIN"/>
    <property type="match status" value="1"/>
</dbReference>
<comment type="caution">
    <text evidence="5">The sequence shown here is derived from an EMBL/GenBank/DDBJ whole genome shotgun (WGS) entry which is preliminary data.</text>
</comment>
<dbReference type="InterPro" id="IPR019775">
    <property type="entry name" value="WD40_repeat_CS"/>
</dbReference>
<feature type="repeat" description="WD" evidence="3">
    <location>
        <begin position="325"/>
        <end position="350"/>
    </location>
</feature>
<keyword evidence="2" id="KW-0677">Repeat</keyword>
<evidence type="ECO:0000256" key="4">
    <source>
        <dbReference type="SAM" id="MobiDB-lite"/>
    </source>
</evidence>